<accession>A0AAQ0D8E1</accession>
<reference evidence="6" key="1">
    <citation type="journal article" date="2021" name="Front. Microbiol.">
        <title>Presence and Characterization of a Novel cfr-Carrying Tn558 Transposon Derivative in Staphylococcus delphini Isolated From Retail Food.</title>
        <authorList>
            <person name="Zhang F."/>
            <person name="Wu S."/>
            <person name="Huang J."/>
            <person name="Yang R."/>
            <person name="Zhang J."/>
            <person name="Lei T."/>
            <person name="Dai J."/>
            <person name="Ding Y."/>
            <person name="Xue L."/>
            <person name="Wang J."/>
            <person name="Chen M."/>
            <person name="Wu Q."/>
        </authorList>
    </citation>
    <scope>NUCLEOTIDE SEQUENCE</scope>
    <source>
        <strain evidence="6">2794-1</strain>
    </source>
</reference>
<organism evidence="6 7">
    <name type="scientific">Staphylococcus delphini</name>
    <dbReference type="NCBI Taxonomy" id="53344"/>
    <lineage>
        <taxon>Bacteria</taxon>
        <taxon>Bacillati</taxon>
        <taxon>Bacillota</taxon>
        <taxon>Bacilli</taxon>
        <taxon>Bacillales</taxon>
        <taxon>Staphylococcaceae</taxon>
        <taxon>Staphylococcus</taxon>
        <taxon>Staphylococcus intermedius group</taxon>
    </lineage>
</organism>
<dbReference type="Gene3D" id="1.10.1660.10">
    <property type="match status" value="1"/>
</dbReference>
<evidence type="ECO:0000313" key="6">
    <source>
        <dbReference type="EMBL" id="QUM70020.1"/>
    </source>
</evidence>
<dbReference type="Proteomes" id="UP000675994">
    <property type="component" value="Chromosome"/>
</dbReference>
<dbReference type="InterPro" id="IPR047057">
    <property type="entry name" value="MerR_fam"/>
</dbReference>
<dbReference type="AlphaFoldDB" id="A0AAQ0D8E1"/>
<dbReference type="PANTHER" id="PTHR30204:SF94">
    <property type="entry name" value="HEAVY METAL-DEPENDENT TRANSCRIPTIONAL REGULATOR HI_0293-RELATED"/>
    <property type="match status" value="1"/>
</dbReference>
<evidence type="ECO:0000313" key="7">
    <source>
        <dbReference type="Proteomes" id="UP000675994"/>
    </source>
</evidence>
<keyword evidence="4" id="KW-0175">Coiled coil</keyword>
<evidence type="ECO:0000256" key="3">
    <source>
        <dbReference type="ARBA" id="ARBA00023163"/>
    </source>
</evidence>
<evidence type="ECO:0000259" key="5">
    <source>
        <dbReference type="PROSITE" id="PS50937"/>
    </source>
</evidence>
<dbReference type="InterPro" id="IPR000551">
    <property type="entry name" value="MerR-type_HTH_dom"/>
</dbReference>
<keyword evidence="1" id="KW-0805">Transcription regulation</keyword>
<name>A0AAQ0D8E1_9STAP</name>
<evidence type="ECO:0000256" key="1">
    <source>
        <dbReference type="ARBA" id="ARBA00023015"/>
    </source>
</evidence>
<dbReference type="GO" id="GO:0003700">
    <property type="term" value="F:DNA-binding transcription factor activity"/>
    <property type="evidence" value="ECO:0007669"/>
    <property type="project" value="InterPro"/>
</dbReference>
<feature type="domain" description="HTH merR-type" evidence="5">
    <location>
        <begin position="1"/>
        <end position="68"/>
    </location>
</feature>
<dbReference type="GO" id="GO:0003677">
    <property type="term" value="F:DNA binding"/>
    <property type="evidence" value="ECO:0007669"/>
    <property type="project" value="UniProtKB-KW"/>
</dbReference>
<dbReference type="SUPFAM" id="SSF46955">
    <property type="entry name" value="Putative DNA-binding domain"/>
    <property type="match status" value="1"/>
</dbReference>
<evidence type="ECO:0000256" key="4">
    <source>
        <dbReference type="SAM" id="Coils"/>
    </source>
</evidence>
<feature type="coiled-coil region" evidence="4">
    <location>
        <begin position="84"/>
        <end position="128"/>
    </location>
</feature>
<dbReference type="CDD" id="cd01282">
    <property type="entry name" value="HTH_MerR-like_sg3"/>
    <property type="match status" value="1"/>
</dbReference>
<dbReference type="Pfam" id="PF13411">
    <property type="entry name" value="MerR_1"/>
    <property type="match status" value="1"/>
</dbReference>
<protein>
    <submittedName>
        <fullName evidence="6">MerR family transcriptional regulator</fullName>
    </submittedName>
</protein>
<dbReference type="PANTHER" id="PTHR30204">
    <property type="entry name" value="REDOX-CYCLING DRUG-SENSING TRANSCRIPTIONAL ACTIVATOR SOXR"/>
    <property type="match status" value="1"/>
</dbReference>
<proteinExistence type="predicted"/>
<dbReference type="SMART" id="SM00422">
    <property type="entry name" value="HTH_MERR"/>
    <property type="match status" value="1"/>
</dbReference>
<evidence type="ECO:0000256" key="2">
    <source>
        <dbReference type="ARBA" id="ARBA00023125"/>
    </source>
</evidence>
<gene>
    <name evidence="6" type="ORF">IPU22_03420</name>
</gene>
<dbReference type="RefSeq" id="WP_212575219.1">
    <property type="nucleotide sequence ID" value="NZ_CP063367.1"/>
</dbReference>
<keyword evidence="3" id="KW-0804">Transcription</keyword>
<dbReference type="PROSITE" id="PS50937">
    <property type="entry name" value="HTH_MERR_2"/>
    <property type="match status" value="1"/>
</dbReference>
<dbReference type="InterPro" id="IPR009061">
    <property type="entry name" value="DNA-bd_dom_put_sf"/>
</dbReference>
<dbReference type="PRINTS" id="PR00040">
    <property type="entry name" value="HTHMERR"/>
</dbReference>
<keyword evidence="2" id="KW-0238">DNA-binding</keyword>
<dbReference type="PROSITE" id="PS00552">
    <property type="entry name" value="HTH_MERR_1"/>
    <property type="match status" value="1"/>
</dbReference>
<sequence length="133" mass="15793">MRISELSNKTGVSMRSLRYYEEKGLIQPKRLHNGYRDYDESILEQVKTIRLYFNLGLSIAEIQEVVNCDPFVFPYQTFICDDVMALYQHKLIEVEQQLKTLTEIQSRLKSRIQKIEELRETMNRSEVNDESKP</sequence>
<dbReference type="EMBL" id="CP063367">
    <property type="protein sequence ID" value="QUM70020.1"/>
    <property type="molecule type" value="Genomic_DNA"/>
</dbReference>